<evidence type="ECO:0000313" key="3">
    <source>
        <dbReference type="Proteomes" id="UP001596099"/>
    </source>
</evidence>
<protein>
    <submittedName>
        <fullName evidence="2">DUF4397 domain-containing protein</fullName>
    </submittedName>
</protein>
<evidence type="ECO:0000259" key="1">
    <source>
        <dbReference type="Pfam" id="PF14344"/>
    </source>
</evidence>
<dbReference type="RefSeq" id="WP_247415078.1">
    <property type="nucleotide sequence ID" value="NZ_JALLGW010000001.1"/>
</dbReference>
<keyword evidence="3" id="KW-1185">Reference proteome</keyword>
<reference evidence="2 3" key="1">
    <citation type="journal article" date="2019" name="Int. J. Syst. Evol. Microbiol.">
        <title>The Global Catalogue of Microorganisms (GCM) 10K type strain sequencing project: providing services to taxonomists for standard genome sequencing and annotation.</title>
        <authorList>
            <consortium name="The Broad Institute Genomics Platform"/>
            <consortium name="The Broad Institute Genome Sequencing Center for Infectious Disease"/>
            <person name="Wu L."/>
            <person name="Ma J."/>
        </authorList>
    </citation>
    <scope>NUCLEOTIDE SEQUENCE [LARGE SCALE GENOMIC DNA]</scope>
    <source>
        <strain evidence="2 3">CGMCC 1.12543</strain>
    </source>
</reference>
<gene>
    <name evidence="2" type="ORF">ACFPYI_12140</name>
</gene>
<comment type="caution">
    <text evidence="2">The sequence shown here is derived from an EMBL/GenBank/DDBJ whole genome shotgun (WGS) entry which is preliminary data.</text>
</comment>
<sequence length="256" mass="27446">MVNGLTKGNGIKTARVRFGHLIPDAQPVDVYAYLPQYKSLGEVPINTDLKYGSIRPNIPAEYADIPAITLGIKITPAGEKDNPIIEIKRQKFKAGRNYTLLAVGEAKSEGYDEPPVQALPLVDNEGEKGPSYGRNQLPAPDETKVRFVHALPDAGPVKITAGGETNLDGSMSGGETLVEEATFGDSTDYLEVDPEKTITIKEYGEAVATVTGDYRPGTKYTVYLVSQQPEPGGLKPFALASVDAVARADLDVQPSD</sequence>
<dbReference type="AlphaFoldDB" id="A0ABD5RNI5"/>
<dbReference type="EMBL" id="JBHSQH010000001">
    <property type="protein sequence ID" value="MFC5972080.1"/>
    <property type="molecule type" value="Genomic_DNA"/>
</dbReference>
<dbReference type="InterPro" id="IPR025510">
    <property type="entry name" value="DUF4397"/>
</dbReference>
<feature type="domain" description="DUF4397" evidence="1">
    <location>
        <begin position="14"/>
        <end position="159"/>
    </location>
</feature>
<proteinExistence type="predicted"/>
<accession>A0ABD5RNI5</accession>
<evidence type="ECO:0000313" key="2">
    <source>
        <dbReference type="EMBL" id="MFC5972080.1"/>
    </source>
</evidence>
<dbReference type="Pfam" id="PF14344">
    <property type="entry name" value="DUF4397"/>
    <property type="match status" value="1"/>
</dbReference>
<name>A0ABD5RNI5_9EURY</name>
<organism evidence="2 3">
    <name type="scientific">Halomarina salina</name>
    <dbReference type="NCBI Taxonomy" id="1872699"/>
    <lineage>
        <taxon>Archaea</taxon>
        <taxon>Methanobacteriati</taxon>
        <taxon>Methanobacteriota</taxon>
        <taxon>Stenosarchaea group</taxon>
        <taxon>Halobacteria</taxon>
        <taxon>Halobacteriales</taxon>
        <taxon>Natronomonadaceae</taxon>
        <taxon>Halomarina</taxon>
    </lineage>
</organism>
<dbReference type="Proteomes" id="UP001596099">
    <property type="component" value="Unassembled WGS sequence"/>
</dbReference>